<proteinExistence type="predicted"/>
<protein>
    <recommendedName>
        <fullName evidence="5">Transmembrane protein</fullName>
    </recommendedName>
</protein>
<evidence type="ECO:0000313" key="3">
    <source>
        <dbReference type="EMBL" id="KAH7170875.1"/>
    </source>
</evidence>
<dbReference type="PANTHER" id="PTHR40623">
    <property type="entry name" value="INTEGRAL MEMBRANE PROTEIN"/>
    <property type="match status" value="1"/>
</dbReference>
<dbReference type="AlphaFoldDB" id="A0A9P9FP36"/>
<sequence length="328" mass="36219">MGVFFIGWELWQEMTFVLACCIVLVFAVGFARLRWNNRNVRRLETIDEEKRARRSVMSHCGIDVIRPPEVPFGVRAIQNGVEVDGIWISRPLTPDLSPTTTPTLVAYRIDTTKGKEKTSGTGTTELSTMYLAAGSPQNSCSSRNSHNSPPDSSSKATTTWTLELPSSSEGYSPNALGLRRTPPRFQARQYTPKGLRDDRHRSDGSAVSSFHNPFITPAQTPTLCSFNRASVIDQELDTSVSELALYSPVEVFVDQHAVRVSRGVVVPAGFEREPLAGTIWRADMKGRLKQQQPIEAKTFSKSTPVYQKLGKEPAAESVQLLSVSSSTN</sequence>
<dbReference type="OrthoDB" id="5426165at2759"/>
<feature type="transmembrane region" description="Helical" evidence="2">
    <location>
        <begin position="14"/>
        <end position="33"/>
    </location>
</feature>
<feature type="region of interest" description="Disordered" evidence="1">
    <location>
        <begin position="134"/>
        <end position="158"/>
    </location>
</feature>
<keyword evidence="2" id="KW-0472">Membrane</keyword>
<organism evidence="3 4">
    <name type="scientific">Dactylonectria macrodidyma</name>
    <dbReference type="NCBI Taxonomy" id="307937"/>
    <lineage>
        <taxon>Eukaryota</taxon>
        <taxon>Fungi</taxon>
        <taxon>Dikarya</taxon>
        <taxon>Ascomycota</taxon>
        <taxon>Pezizomycotina</taxon>
        <taxon>Sordariomycetes</taxon>
        <taxon>Hypocreomycetidae</taxon>
        <taxon>Hypocreales</taxon>
        <taxon>Nectriaceae</taxon>
        <taxon>Dactylonectria</taxon>
    </lineage>
</organism>
<dbReference type="Proteomes" id="UP000738349">
    <property type="component" value="Unassembled WGS sequence"/>
</dbReference>
<accession>A0A9P9FP36</accession>
<evidence type="ECO:0000256" key="1">
    <source>
        <dbReference type="SAM" id="MobiDB-lite"/>
    </source>
</evidence>
<evidence type="ECO:0000313" key="4">
    <source>
        <dbReference type="Proteomes" id="UP000738349"/>
    </source>
</evidence>
<reference evidence="3" key="1">
    <citation type="journal article" date="2021" name="Nat. Commun.">
        <title>Genetic determinants of endophytism in the Arabidopsis root mycobiome.</title>
        <authorList>
            <person name="Mesny F."/>
            <person name="Miyauchi S."/>
            <person name="Thiergart T."/>
            <person name="Pickel B."/>
            <person name="Atanasova L."/>
            <person name="Karlsson M."/>
            <person name="Huettel B."/>
            <person name="Barry K.W."/>
            <person name="Haridas S."/>
            <person name="Chen C."/>
            <person name="Bauer D."/>
            <person name="Andreopoulos W."/>
            <person name="Pangilinan J."/>
            <person name="LaButti K."/>
            <person name="Riley R."/>
            <person name="Lipzen A."/>
            <person name="Clum A."/>
            <person name="Drula E."/>
            <person name="Henrissat B."/>
            <person name="Kohler A."/>
            <person name="Grigoriev I.V."/>
            <person name="Martin F.M."/>
            <person name="Hacquard S."/>
        </authorList>
    </citation>
    <scope>NUCLEOTIDE SEQUENCE</scope>
    <source>
        <strain evidence="3">MPI-CAGE-AT-0147</strain>
    </source>
</reference>
<evidence type="ECO:0000256" key="2">
    <source>
        <dbReference type="SAM" id="Phobius"/>
    </source>
</evidence>
<keyword evidence="4" id="KW-1185">Reference proteome</keyword>
<feature type="compositionally biased region" description="Basic and acidic residues" evidence="1">
    <location>
        <begin position="194"/>
        <end position="203"/>
    </location>
</feature>
<comment type="caution">
    <text evidence="3">The sequence shown here is derived from an EMBL/GenBank/DDBJ whole genome shotgun (WGS) entry which is preliminary data.</text>
</comment>
<dbReference type="EMBL" id="JAGMUV010000002">
    <property type="protein sequence ID" value="KAH7170875.1"/>
    <property type="molecule type" value="Genomic_DNA"/>
</dbReference>
<dbReference type="PANTHER" id="PTHR40623:SF2">
    <property type="entry name" value="INTEGRAL MEMBRANE PROTEIN"/>
    <property type="match status" value="1"/>
</dbReference>
<keyword evidence="2" id="KW-0812">Transmembrane</keyword>
<name>A0A9P9FP36_9HYPO</name>
<feature type="compositionally biased region" description="Polar residues" evidence="1">
    <location>
        <begin position="135"/>
        <end position="158"/>
    </location>
</feature>
<evidence type="ECO:0008006" key="5">
    <source>
        <dbReference type="Google" id="ProtNLM"/>
    </source>
</evidence>
<feature type="region of interest" description="Disordered" evidence="1">
    <location>
        <begin position="184"/>
        <end position="212"/>
    </location>
</feature>
<gene>
    <name evidence="3" type="ORF">EDB81DRAFT_851607</name>
</gene>
<keyword evidence="2" id="KW-1133">Transmembrane helix</keyword>